<evidence type="ECO:0000256" key="7">
    <source>
        <dbReference type="ARBA" id="ARBA00009987"/>
    </source>
</evidence>
<keyword evidence="11" id="KW-0472">Membrane</keyword>
<evidence type="ECO:0000256" key="14">
    <source>
        <dbReference type="ARBA" id="ARBA00023242"/>
    </source>
</evidence>
<evidence type="ECO:0000256" key="16">
    <source>
        <dbReference type="SAM" id="MobiDB-lite"/>
    </source>
</evidence>
<dbReference type="InterPro" id="IPR037520">
    <property type="entry name" value="Folliculin/SMCR8_longin"/>
</dbReference>
<evidence type="ECO:0000256" key="2">
    <source>
        <dbReference type="ARBA" id="ARBA00004138"/>
    </source>
</evidence>
<feature type="region of interest" description="Disordered" evidence="16">
    <location>
        <begin position="395"/>
        <end position="430"/>
    </location>
</feature>
<dbReference type="PROSITE" id="PS51834">
    <property type="entry name" value="DENN_FLCN_SMCR8"/>
    <property type="match status" value="1"/>
</dbReference>
<evidence type="ECO:0000256" key="15">
    <source>
        <dbReference type="ARBA" id="ARBA00023273"/>
    </source>
</evidence>
<evidence type="ECO:0000256" key="9">
    <source>
        <dbReference type="ARBA" id="ARBA00022468"/>
    </source>
</evidence>
<dbReference type="InterPro" id="IPR037521">
    <property type="entry name" value="FLCN/SMCR8_DENN"/>
</dbReference>
<dbReference type="InterPro" id="IPR032035">
    <property type="entry name" value="Folliculin_DENN"/>
</dbReference>
<keyword evidence="15" id="KW-0966">Cell projection</keyword>
<dbReference type="GO" id="GO:0005634">
    <property type="term" value="C:nucleus"/>
    <property type="evidence" value="ECO:0007669"/>
    <property type="project" value="UniProtKB-SubCell"/>
</dbReference>
<keyword evidence="9" id="KW-0343">GTPase activation</keyword>
<dbReference type="Pfam" id="PF11704">
    <property type="entry name" value="Folliculin"/>
    <property type="match status" value="1"/>
</dbReference>
<dbReference type="InterPro" id="IPR021713">
    <property type="entry name" value="Folliculin"/>
</dbReference>
<keyword evidence="14" id="KW-0539">Nucleus</keyword>
<dbReference type="PANTHER" id="PTHR31441">
    <property type="entry name" value="FOLLICULIN FAMILY MEMBER"/>
    <property type="match status" value="1"/>
</dbReference>
<sequence length="636" mass="70621">MLFVSFPTACLPPSWSAPEEHQPSIPCHPHSGSPSLTSTPALLLAQLRFSSNICFLSPSAIPSVTTRAQPYLRQEDSCHSSSCQPSSQLQKRQASWGLQVTMNAIVALCHFCELHGPRTLFCTEVLHAPLPQGAGNEDSPGQGEQAEEEEGGIQMSSRMRAHSPAEGASVESSSPGPKKSDMCEGCRSLAAGHPGYISHDKETSIKYVSHQHPSHPQLFSIVRQACVRSLSCEVCPGREGPIFFGDEQHGFVFSHTFFIKDSLARGFQRWYSVITIMMDRIYLINSWPFLLGKVRGIIDELQGKALKVFEAEQFGCPQRAQRMNTAFTPFLHQRNGNAARSLTSLTSDDNLWACLHTSFAWLLKACGSRLTEKLLEGAPTEDTLVQMEKLADLEEESETWDNSEAEEEEKAPVLPEGAEGRELTQGPAESSCLSGCGSWQPRKLPVFKSLRHMRQVLGAPSFRMLAWHVLMGNQVIWKSRDLDLVQSAFEVLRTMLPVGCVRIIPYSSQYEEAYRCNFLGLSPHVQIPPHVLSSVGPTILNKIEAALTNQNLSVDVVDQCLVCLKEEWMNKVKVLFKFTKVDSRPKEDTQKLLSILGASEEDNVKLLKFWMTGLSKTYKSHLMSTVRSPTASESRS</sequence>
<evidence type="ECO:0000313" key="18">
    <source>
        <dbReference type="Ensembl" id="ENSCJAP00000081501.1"/>
    </source>
</evidence>
<feature type="region of interest" description="Disordered" evidence="16">
    <location>
        <begin position="132"/>
        <end position="184"/>
    </location>
</feature>
<gene>
    <name evidence="18" type="primary">FLCN</name>
</gene>
<protein>
    <recommendedName>
        <fullName evidence="8">Folliculin</fullName>
    </recommendedName>
</protein>
<dbReference type="AlphaFoldDB" id="A0A8I4A0N0"/>
<dbReference type="GO" id="GO:0000122">
    <property type="term" value="P:negative regulation of transcription by RNA polymerase II"/>
    <property type="evidence" value="ECO:0007669"/>
    <property type="project" value="TreeGrafter"/>
</dbReference>
<evidence type="ECO:0000256" key="6">
    <source>
        <dbReference type="ARBA" id="ARBA00004656"/>
    </source>
</evidence>
<evidence type="ECO:0000256" key="10">
    <source>
        <dbReference type="ARBA" id="ARBA00022490"/>
    </source>
</evidence>
<evidence type="ECO:0000256" key="5">
    <source>
        <dbReference type="ARBA" id="ARBA00004514"/>
    </source>
</evidence>
<feature type="compositionally biased region" description="Acidic residues" evidence="16">
    <location>
        <begin position="395"/>
        <end position="409"/>
    </location>
</feature>
<dbReference type="GO" id="GO:0005929">
    <property type="term" value="C:cilium"/>
    <property type="evidence" value="ECO:0007669"/>
    <property type="project" value="UniProtKB-SubCell"/>
</dbReference>
<dbReference type="GO" id="GO:0005096">
    <property type="term" value="F:GTPase activator activity"/>
    <property type="evidence" value="ECO:0007669"/>
    <property type="project" value="UniProtKB-KW"/>
</dbReference>
<dbReference type="GO" id="GO:0005765">
    <property type="term" value="C:lysosomal membrane"/>
    <property type="evidence" value="ECO:0007669"/>
    <property type="project" value="UniProtKB-SubCell"/>
</dbReference>
<dbReference type="GO" id="GO:0005829">
    <property type="term" value="C:cytosol"/>
    <property type="evidence" value="ECO:0007669"/>
    <property type="project" value="UniProtKB-SubCell"/>
</dbReference>
<dbReference type="PANTHER" id="PTHR31441:SF2">
    <property type="entry name" value="FOLLICULIN"/>
    <property type="match status" value="1"/>
</dbReference>
<accession>A0A8I4A0N0</accession>
<keyword evidence="19" id="KW-1185">Reference proteome</keyword>
<dbReference type="Gene3D" id="3.40.50.12430">
    <property type="match status" value="1"/>
</dbReference>
<evidence type="ECO:0000256" key="3">
    <source>
        <dbReference type="ARBA" id="ARBA00004186"/>
    </source>
</evidence>
<name>A0A8I4A0N0_CALJA</name>
<evidence type="ECO:0000256" key="4">
    <source>
        <dbReference type="ARBA" id="ARBA00004300"/>
    </source>
</evidence>
<keyword evidence="12" id="KW-0206">Cytoskeleton</keyword>
<reference evidence="18 19" key="1">
    <citation type="submission" date="2009-03" db="EMBL/GenBank/DDBJ databases">
        <authorList>
            <person name="Warren W."/>
            <person name="Ye L."/>
            <person name="Minx P."/>
            <person name="Worley K."/>
            <person name="Gibbs R."/>
            <person name="Wilson R.K."/>
        </authorList>
    </citation>
    <scope>NUCLEOTIDE SEQUENCE [LARGE SCALE GENOMIC DNA]</scope>
</reference>
<dbReference type="GO" id="GO:0030511">
    <property type="term" value="P:positive regulation of transforming growth factor beta receptor signaling pathway"/>
    <property type="evidence" value="ECO:0007669"/>
    <property type="project" value="TreeGrafter"/>
</dbReference>
<reference evidence="18" key="2">
    <citation type="submission" date="2025-08" db="UniProtKB">
        <authorList>
            <consortium name="Ensembl"/>
        </authorList>
    </citation>
    <scope>IDENTIFICATION</scope>
</reference>
<comment type="similarity">
    <text evidence="7">Belongs to the folliculin family.</text>
</comment>
<feature type="domain" description="UDENN FLCN/SMCR8-type" evidence="17">
    <location>
        <begin position="187"/>
        <end position="615"/>
    </location>
</feature>
<reference evidence="18" key="3">
    <citation type="submission" date="2025-09" db="UniProtKB">
        <authorList>
            <consortium name="Ensembl"/>
        </authorList>
    </citation>
    <scope>IDENTIFICATION</scope>
</reference>
<evidence type="ECO:0000256" key="13">
    <source>
        <dbReference type="ARBA" id="ARBA00023228"/>
    </source>
</evidence>
<dbReference type="Pfam" id="PF16692">
    <property type="entry name" value="Folliculin_C"/>
    <property type="match status" value="2"/>
</dbReference>
<evidence type="ECO:0000256" key="1">
    <source>
        <dbReference type="ARBA" id="ARBA00004123"/>
    </source>
</evidence>
<evidence type="ECO:0000259" key="17">
    <source>
        <dbReference type="PROSITE" id="PS51834"/>
    </source>
</evidence>
<keyword evidence="13" id="KW-0458">Lysosome</keyword>
<dbReference type="GO" id="GO:0005813">
    <property type="term" value="C:centrosome"/>
    <property type="evidence" value="ECO:0007669"/>
    <property type="project" value="UniProtKB-SubCell"/>
</dbReference>
<evidence type="ECO:0000256" key="8">
    <source>
        <dbReference type="ARBA" id="ARBA00021824"/>
    </source>
</evidence>
<organism evidence="18 19">
    <name type="scientific">Callithrix jacchus</name>
    <name type="common">White-tufted-ear marmoset</name>
    <name type="synonym">Simia Jacchus</name>
    <dbReference type="NCBI Taxonomy" id="9483"/>
    <lineage>
        <taxon>Eukaryota</taxon>
        <taxon>Metazoa</taxon>
        <taxon>Chordata</taxon>
        <taxon>Craniata</taxon>
        <taxon>Vertebrata</taxon>
        <taxon>Euteleostomi</taxon>
        <taxon>Mammalia</taxon>
        <taxon>Eutheria</taxon>
        <taxon>Euarchontoglires</taxon>
        <taxon>Primates</taxon>
        <taxon>Haplorrhini</taxon>
        <taxon>Platyrrhini</taxon>
        <taxon>Cebidae</taxon>
        <taxon>Callitrichinae</taxon>
        <taxon>Callithrix</taxon>
        <taxon>Callithrix</taxon>
    </lineage>
</organism>
<evidence type="ECO:0000313" key="19">
    <source>
        <dbReference type="Proteomes" id="UP000008225"/>
    </source>
</evidence>
<dbReference type="GO" id="GO:1904263">
    <property type="term" value="P:positive regulation of TORC1 signaling"/>
    <property type="evidence" value="ECO:0007669"/>
    <property type="project" value="TreeGrafter"/>
</dbReference>
<proteinExistence type="inferred from homology"/>
<keyword evidence="10" id="KW-0963">Cytoplasm</keyword>
<evidence type="ECO:0000256" key="12">
    <source>
        <dbReference type="ARBA" id="ARBA00023212"/>
    </source>
</evidence>
<dbReference type="Proteomes" id="UP000008225">
    <property type="component" value="Chromosome 5"/>
</dbReference>
<dbReference type="Ensembl" id="ENSCJAT00000144843.1">
    <property type="protein sequence ID" value="ENSCJAP00000081501.1"/>
    <property type="gene ID" value="ENSCJAG00000007820.5"/>
</dbReference>
<dbReference type="GO" id="GO:0005819">
    <property type="term" value="C:spindle"/>
    <property type="evidence" value="ECO:0007669"/>
    <property type="project" value="UniProtKB-SubCell"/>
</dbReference>
<comment type="subcellular location">
    <subcellularLocation>
        <location evidence="2">Cell projection</location>
        <location evidence="2">Cilium</location>
    </subcellularLocation>
    <subcellularLocation>
        <location evidence="4">Cytoplasm</location>
        <location evidence="4">Cytoskeleton</location>
        <location evidence="4">Microtubule organizing center</location>
        <location evidence="4">Centrosome</location>
    </subcellularLocation>
    <subcellularLocation>
        <location evidence="3">Cytoplasm</location>
        <location evidence="3">Cytoskeleton</location>
        <location evidence="3">Spindle</location>
    </subcellularLocation>
    <subcellularLocation>
        <location evidence="5">Cytoplasm</location>
        <location evidence="5">Cytosol</location>
    </subcellularLocation>
    <subcellularLocation>
        <location evidence="6">Lysosome membrane</location>
    </subcellularLocation>
    <subcellularLocation>
        <location evidence="1">Nucleus</location>
    </subcellularLocation>
</comment>
<dbReference type="FunFam" id="3.40.50.12430:FF:000001">
    <property type="entry name" value="Folliculin"/>
    <property type="match status" value="1"/>
</dbReference>
<dbReference type="GeneTree" id="ENSGT00390000009864"/>
<evidence type="ECO:0000256" key="11">
    <source>
        <dbReference type="ARBA" id="ARBA00023136"/>
    </source>
</evidence>